<reference evidence="1" key="1">
    <citation type="submission" date="2021-03" db="EMBL/GenBank/DDBJ databases">
        <title>Comparative genomics and phylogenomic investigation of the class Geoglossomycetes provide insights into ecological specialization and systematics.</title>
        <authorList>
            <person name="Melie T."/>
            <person name="Pirro S."/>
            <person name="Miller A.N."/>
            <person name="Quandt A."/>
        </authorList>
    </citation>
    <scope>NUCLEOTIDE SEQUENCE</scope>
    <source>
        <strain evidence="1">GBOQ0MN5Z8</strain>
    </source>
</reference>
<protein>
    <submittedName>
        <fullName evidence="1">Uncharacterized protein</fullName>
    </submittedName>
</protein>
<dbReference type="InterPro" id="IPR012334">
    <property type="entry name" value="Pectin_lyas_fold"/>
</dbReference>
<gene>
    <name evidence="1" type="ORF">FGG08_007670</name>
</gene>
<dbReference type="Pfam" id="PF14592">
    <property type="entry name" value="Chondroitinas_B"/>
    <property type="match status" value="1"/>
</dbReference>
<dbReference type="AlphaFoldDB" id="A0A9P8HVT4"/>
<dbReference type="Gene3D" id="2.160.20.10">
    <property type="entry name" value="Single-stranded right-handed beta-helix, Pectin lyase-like"/>
    <property type="match status" value="1"/>
</dbReference>
<dbReference type="InterPro" id="IPR011050">
    <property type="entry name" value="Pectin_lyase_fold/virulence"/>
</dbReference>
<proteinExistence type="predicted"/>
<keyword evidence="2" id="KW-1185">Reference proteome</keyword>
<sequence>MANTITVKNIDELKKANKEAKPGDIITLQNGEWKDVTIELNCNGTKEQPVTFKAQDAGKVLISGHSQLKL</sequence>
<accession>A0A9P8HVT4</accession>
<dbReference type="InterPro" id="IPR039513">
    <property type="entry name" value="PL-6"/>
</dbReference>
<dbReference type="SUPFAM" id="SSF51126">
    <property type="entry name" value="Pectin lyase-like"/>
    <property type="match status" value="1"/>
</dbReference>
<dbReference type="EMBL" id="JAGHQL010000478">
    <property type="protein sequence ID" value="KAH0533557.1"/>
    <property type="molecule type" value="Genomic_DNA"/>
</dbReference>
<evidence type="ECO:0000313" key="1">
    <source>
        <dbReference type="EMBL" id="KAH0533557.1"/>
    </source>
</evidence>
<comment type="caution">
    <text evidence="1">The sequence shown here is derived from an EMBL/GenBank/DDBJ whole genome shotgun (WGS) entry which is preliminary data.</text>
</comment>
<dbReference type="Proteomes" id="UP000698800">
    <property type="component" value="Unassembled WGS sequence"/>
</dbReference>
<name>A0A9P8HVT4_9PEZI</name>
<organism evidence="1 2">
    <name type="scientific">Glutinoglossum americanum</name>
    <dbReference type="NCBI Taxonomy" id="1670608"/>
    <lineage>
        <taxon>Eukaryota</taxon>
        <taxon>Fungi</taxon>
        <taxon>Dikarya</taxon>
        <taxon>Ascomycota</taxon>
        <taxon>Pezizomycotina</taxon>
        <taxon>Geoglossomycetes</taxon>
        <taxon>Geoglossales</taxon>
        <taxon>Geoglossaceae</taxon>
        <taxon>Glutinoglossum</taxon>
    </lineage>
</organism>
<feature type="non-terminal residue" evidence="1">
    <location>
        <position position="70"/>
    </location>
</feature>
<evidence type="ECO:0000313" key="2">
    <source>
        <dbReference type="Proteomes" id="UP000698800"/>
    </source>
</evidence>